<keyword evidence="3" id="KW-1185">Reference proteome</keyword>
<sequence>MSPTAGARPCGQRPTPRGAPKRPRNQFFNFATGKQCVQQVVNTLVLRVVVMQTD</sequence>
<protein>
    <submittedName>
        <fullName evidence="2">Uncharacterized protein</fullName>
    </submittedName>
</protein>
<organism evidence="2 3">
    <name type="scientific">Plutella xylostella</name>
    <name type="common">Diamondback moth</name>
    <name type="synonym">Plutella maculipennis</name>
    <dbReference type="NCBI Taxonomy" id="51655"/>
    <lineage>
        <taxon>Eukaryota</taxon>
        <taxon>Metazoa</taxon>
        <taxon>Ecdysozoa</taxon>
        <taxon>Arthropoda</taxon>
        <taxon>Hexapoda</taxon>
        <taxon>Insecta</taxon>
        <taxon>Pterygota</taxon>
        <taxon>Neoptera</taxon>
        <taxon>Endopterygota</taxon>
        <taxon>Lepidoptera</taxon>
        <taxon>Glossata</taxon>
        <taxon>Ditrysia</taxon>
        <taxon>Yponomeutoidea</taxon>
        <taxon>Plutellidae</taxon>
        <taxon>Plutella</taxon>
    </lineage>
</organism>
<name>A0ABQ7QN01_PLUXY</name>
<comment type="caution">
    <text evidence="2">The sequence shown here is derived from an EMBL/GenBank/DDBJ whole genome shotgun (WGS) entry which is preliminary data.</text>
</comment>
<proteinExistence type="predicted"/>
<evidence type="ECO:0000256" key="1">
    <source>
        <dbReference type="SAM" id="MobiDB-lite"/>
    </source>
</evidence>
<evidence type="ECO:0000313" key="3">
    <source>
        <dbReference type="Proteomes" id="UP000823941"/>
    </source>
</evidence>
<reference evidence="2 3" key="1">
    <citation type="submission" date="2021-06" db="EMBL/GenBank/DDBJ databases">
        <title>A haploid diamondback moth (Plutella xylostella L.) genome assembly resolves 31 chromosomes and identifies a diamide resistance mutation.</title>
        <authorList>
            <person name="Ward C.M."/>
            <person name="Perry K.D."/>
            <person name="Baker G."/>
            <person name="Powis K."/>
            <person name="Heckel D.G."/>
            <person name="Baxter S.W."/>
        </authorList>
    </citation>
    <scope>NUCLEOTIDE SEQUENCE [LARGE SCALE GENOMIC DNA]</scope>
    <source>
        <strain evidence="2 3">LV</strain>
        <tissue evidence="2">Single pupa</tissue>
    </source>
</reference>
<dbReference type="Proteomes" id="UP000823941">
    <property type="component" value="Chromosome 13"/>
</dbReference>
<dbReference type="EMBL" id="JAHIBW010000013">
    <property type="protein sequence ID" value="KAG7305828.1"/>
    <property type="molecule type" value="Genomic_DNA"/>
</dbReference>
<feature type="region of interest" description="Disordered" evidence="1">
    <location>
        <begin position="1"/>
        <end position="25"/>
    </location>
</feature>
<evidence type="ECO:0000313" key="2">
    <source>
        <dbReference type="EMBL" id="KAG7305828.1"/>
    </source>
</evidence>
<gene>
    <name evidence="2" type="ORF">JYU34_009978</name>
</gene>
<accession>A0ABQ7QN01</accession>